<comment type="caution">
    <text evidence="2">The sequence shown here is derived from an EMBL/GenBank/DDBJ whole genome shotgun (WGS) entry which is preliminary data.</text>
</comment>
<gene>
    <name evidence="2" type="ORF">PMEA_00034611</name>
</gene>
<evidence type="ECO:0000256" key="1">
    <source>
        <dbReference type="SAM" id="MobiDB-lite"/>
    </source>
</evidence>
<dbReference type="EMBL" id="CALNXJ010000009">
    <property type="protein sequence ID" value="CAH3104259.1"/>
    <property type="molecule type" value="Genomic_DNA"/>
</dbReference>
<protein>
    <submittedName>
        <fullName evidence="2">Uncharacterized protein</fullName>
    </submittedName>
</protein>
<accession>A0AAU9W7A9</accession>
<feature type="region of interest" description="Disordered" evidence="1">
    <location>
        <begin position="40"/>
        <end position="70"/>
    </location>
</feature>
<dbReference type="Proteomes" id="UP001159428">
    <property type="component" value="Unassembled WGS sequence"/>
</dbReference>
<organism evidence="2 3">
    <name type="scientific">Pocillopora meandrina</name>
    <dbReference type="NCBI Taxonomy" id="46732"/>
    <lineage>
        <taxon>Eukaryota</taxon>
        <taxon>Metazoa</taxon>
        <taxon>Cnidaria</taxon>
        <taxon>Anthozoa</taxon>
        <taxon>Hexacorallia</taxon>
        <taxon>Scleractinia</taxon>
        <taxon>Astrocoeniina</taxon>
        <taxon>Pocilloporidae</taxon>
        <taxon>Pocillopora</taxon>
    </lineage>
</organism>
<evidence type="ECO:0000313" key="3">
    <source>
        <dbReference type="Proteomes" id="UP001159428"/>
    </source>
</evidence>
<dbReference type="AlphaFoldDB" id="A0AAU9W7A9"/>
<evidence type="ECO:0000313" key="2">
    <source>
        <dbReference type="EMBL" id="CAH3104259.1"/>
    </source>
</evidence>
<name>A0AAU9W7A9_9CNID</name>
<keyword evidence="3" id="KW-1185">Reference proteome</keyword>
<sequence>MANEITLKKAMLGKIRKTGHFVKLEFTTLRYSEYGEIHVRDRQPSRGLPEGDDQERKEAGNHNPYCISRT</sequence>
<reference evidence="2 3" key="1">
    <citation type="submission" date="2022-05" db="EMBL/GenBank/DDBJ databases">
        <authorList>
            <consortium name="Genoscope - CEA"/>
            <person name="William W."/>
        </authorList>
    </citation>
    <scope>NUCLEOTIDE SEQUENCE [LARGE SCALE GENOMIC DNA]</scope>
</reference>
<proteinExistence type="predicted"/>